<keyword evidence="11" id="KW-0460">Magnesium</keyword>
<feature type="binding site" evidence="16">
    <location>
        <position position="230"/>
    </location>
    <ligand>
        <name>chlorophyll a</name>
        <dbReference type="ChEBI" id="CHEBI:58416"/>
        <label>1</label>
    </ligand>
</feature>
<evidence type="ECO:0000256" key="7">
    <source>
        <dbReference type="ARBA" id="ARBA00022640"/>
    </source>
</evidence>
<keyword evidence="7 17" id="KW-0934">Plastid</keyword>
<keyword evidence="8" id="KW-0812">Transmembrane</keyword>
<evidence type="ECO:0000256" key="3">
    <source>
        <dbReference type="ARBA" id="ARBA00022494"/>
    </source>
</evidence>
<keyword evidence="6" id="KW-0597">Phosphoprotein</keyword>
<keyword evidence="5 17" id="KW-0602">Photosynthesis</keyword>
<dbReference type="GO" id="GO:0009765">
    <property type="term" value="P:photosynthesis, light harvesting"/>
    <property type="evidence" value="ECO:0007669"/>
    <property type="project" value="InterPro"/>
</dbReference>
<evidence type="ECO:0000256" key="14">
    <source>
        <dbReference type="ARBA" id="ARBA00023078"/>
    </source>
</evidence>
<dbReference type="GO" id="GO:0009535">
    <property type="term" value="C:chloroplast thylakoid membrane"/>
    <property type="evidence" value="ECO:0007669"/>
    <property type="project" value="UniProtKB-SubCell"/>
</dbReference>
<comment type="function">
    <text evidence="17">The light-harvesting complex (LHC) functions as a light receptor, it captures and delivers excitation energy to photosystems with which it is closely associated.</text>
</comment>
<dbReference type="GO" id="GO:0046872">
    <property type="term" value="F:metal ion binding"/>
    <property type="evidence" value="ECO:0007669"/>
    <property type="project" value="UniProtKB-KW"/>
</dbReference>
<feature type="binding site" description="axial binding residue" evidence="16">
    <location>
        <position position="180"/>
    </location>
    <ligand>
        <name>chlorophyll b</name>
        <dbReference type="ChEBI" id="CHEBI:61721"/>
        <label>1</label>
    </ligand>
    <ligandPart>
        <name>Mg</name>
        <dbReference type="ChEBI" id="CHEBI:25107"/>
    </ligandPart>
</feature>
<feature type="binding site" evidence="16">
    <location>
        <position position="212"/>
    </location>
    <ligand>
        <name>chlorophyll a</name>
        <dbReference type="ChEBI" id="CHEBI:58416"/>
        <label>1</label>
    </ligand>
</feature>
<evidence type="ECO:0000256" key="8">
    <source>
        <dbReference type="ARBA" id="ARBA00022692"/>
    </source>
</evidence>
<gene>
    <name evidence="18" type="ORF">Prudu_009687</name>
</gene>
<evidence type="ECO:0000256" key="16">
    <source>
        <dbReference type="PIRSR" id="PIRSR601344-1"/>
    </source>
</evidence>
<dbReference type="AlphaFoldDB" id="A0A4Y1R7K3"/>
<evidence type="ECO:0000256" key="5">
    <source>
        <dbReference type="ARBA" id="ARBA00022531"/>
    </source>
</evidence>
<comment type="subcellular location">
    <subcellularLocation>
        <location evidence="1 17">Plastid</location>
        <location evidence="1 17">Chloroplast thylakoid membrane</location>
    </subcellularLocation>
</comment>
<dbReference type="PANTHER" id="PTHR21649">
    <property type="entry name" value="CHLOROPHYLL A/B BINDING PROTEIN"/>
    <property type="match status" value="1"/>
</dbReference>
<proteinExistence type="inferred from homology"/>
<keyword evidence="10 17" id="KW-0603">Photosystem I</keyword>
<feature type="binding site" evidence="16">
    <location>
        <position position="245"/>
    </location>
    <ligand>
        <name>chlorophyll a</name>
        <dbReference type="ChEBI" id="CHEBI:58416"/>
        <label>1</label>
    </ligand>
</feature>
<protein>
    <recommendedName>
        <fullName evidence="17">Chlorophyll a-b binding protein, chloroplastic</fullName>
    </recommendedName>
</protein>
<feature type="binding site" description="axial binding residue" evidence="16">
    <location>
        <position position="97"/>
    </location>
    <ligand>
        <name>chlorophyll b</name>
        <dbReference type="ChEBI" id="CHEBI:61721"/>
        <label>1</label>
    </ligand>
    <ligandPart>
        <name>Mg</name>
        <dbReference type="ChEBI" id="CHEBI:25107"/>
    </ligandPart>
</feature>
<dbReference type="Pfam" id="PF00504">
    <property type="entry name" value="Chloroa_b-bind"/>
    <property type="match status" value="1"/>
</dbReference>
<reference evidence="18" key="1">
    <citation type="journal article" date="2019" name="Science">
        <title>Mutation of a bHLH transcription factor allowed almond domestication.</title>
        <authorList>
            <person name="Sanchez-Perez R."/>
            <person name="Pavan S."/>
            <person name="Mazzeo R."/>
            <person name="Moldovan C."/>
            <person name="Aiese Cigliano R."/>
            <person name="Del Cueto J."/>
            <person name="Ricciardi F."/>
            <person name="Lotti C."/>
            <person name="Ricciardi L."/>
            <person name="Dicenta F."/>
            <person name="Lopez-Marques R.L."/>
            <person name="Lindberg Moller B."/>
        </authorList>
    </citation>
    <scope>NUCLEOTIDE SEQUENCE</scope>
</reference>
<keyword evidence="4 17" id="KW-0150">Chloroplast</keyword>
<keyword evidence="12" id="KW-1133">Transmembrane helix</keyword>
<evidence type="ECO:0000256" key="12">
    <source>
        <dbReference type="ARBA" id="ARBA00022989"/>
    </source>
</evidence>
<dbReference type="InterPro" id="IPR022796">
    <property type="entry name" value="Chloroa_b-bind"/>
</dbReference>
<dbReference type="SUPFAM" id="SSF103511">
    <property type="entry name" value="Chlorophyll a-b binding protein"/>
    <property type="match status" value="1"/>
</dbReference>
<evidence type="ECO:0000256" key="11">
    <source>
        <dbReference type="ARBA" id="ARBA00022842"/>
    </source>
</evidence>
<evidence type="ECO:0000256" key="10">
    <source>
        <dbReference type="ARBA" id="ARBA00022836"/>
    </source>
</evidence>
<name>A0A4Y1R7K3_PRUDU</name>
<evidence type="ECO:0000256" key="2">
    <source>
        <dbReference type="ARBA" id="ARBA00007259"/>
    </source>
</evidence>
<evidence type="ECO:0000256" key="13">
    <source>
        <dbReference type="ARBA" id="ARBA00022991"/>
    </source>
</evidence>
<dbReference type="GO" id="GO:0009523">
    <property type="term" value="C:photosystem II"/>
    <property type="evidence" value="ECO:0007669"/>
    <property type="project" value="UniProtKB-KW"/>
</dbReference>
<evidence type="ECO:0000256" key="1">
    <source>
        <dbReference type="ARBA" id="ARBA00004334"/>
    </source>
</evidence>
<dbReference type="Gene3D" id="1.10.3460.10">
    <property type="entry name" value="Chlorophyll a/b binding protein domain"/>
    <property type="match status" value="1"/>
</dbReference>
<dbReference type="GO" id="GO:0009522">
    <property type="term" value="C:photosystem I"/>
    <property type="evidence" value="ECO:0007669"/>
    <property type="project" value="UniProtKB-KW"/>
</dbReference>
<organism evidence="18">
    <name type="scientific">Prunus dulcis</name>
    <name type="common">Almond</name>
    <name type="synonym">Amygdalus dulcis</name>
    <dbReference type="NCBI Taxonomy" id="3755"/>
    <lineage>
        <taxon>Eukaryota</taxon>
        <taxon>Viridiplantae</taxon>
        <taxon>Streptophyta</taxon>
        <taxon>Embryophyta</taxon>
        <taxon>Tracheophyta</taxon>
        <taxon>Spermatophyta</taxon>
        <taxon>Magnoliopsida</taxon>
        <taxon>eudicotyledons</taxon>
        <taxon>Gunneridae</taxon>
        <taxon>Pentapetalae</taxon>
        <taxon>rosids</taxon>
        <taxon>fabids</taxon>
        <taxon>Rosales</taxon>
        <taxon>Rosaceae</taxon>
        <taxon>Amygdaloideae</taxon>
        <taxon>Amygdaleae</taxon>
        <taxon>Prunus</taxon>
    </lineage>
</organism>
<keyword evidence="14 17" id="KW-0793">Thylakoid</keyword>
<dbReference type="EMBL" id="AP019299">
    <property type="protein sequence ID" value="BBG99857.1"/>
    <property type="molecule type" value="Genomic_DNA"/>
</dbReference>
<keyword evidence="15" id="KW-0472">Membrane</keyword>
<evidence type="ECO:0000256" key="17">
    <source>
        <dbReference type="RuleBase" id="RU363080"/>
    </source>
</evidence>
<evidence type="ECO:0000313" key="18">
    <source>
        <dbReference type="EMBL" id="BBG99857.1"/>
    </source>
</evidence>
<keyword evidence="17" id="KW-0604">Photosystem II</keyword>
<feature type="binding site" evidence="16">
    <location>
        <position position="216"/>
    </location>
    <ligand>
        <name>chlorophyll a</name>
        <dbReference type="ChEBI" id="CHEBI:58416"/>
        <label>5</label>
    </ligand>
</feature>
<evidence type="ECO:0000256" key="9">
    <source>
        <dbReference type="ARBA" id="ARBA00022723"/>
    </source>
</evidence>
<accession>A0A4Y1R7K3</accession>
<sequence>MATQALVSSSSLTASKEAARHLLGGKAVQSPFGSRKSASFVVRAASTPPVKQGADRQLWFASKQSLTYLDGSLPGDFGFDPLGLSDPEGTGGFIEPRWLAWCHSTRDSWKAWPNPTRDSPPLVPNRVIPPAGTYNYWADPYTLFVFELALMGFAEHRRLQDWYNPGSMGKQYFLGLEKYLGGSGDPAYPGGPLFNPLGFGKDEKSLKDLKLKEVKNGRLAMLAILGYFIQGLVTGVGPFQNLLDHLADPVNNNVLTSLKFH</sequence>
<feature type="binding site" evidence="16">
    <location>
        <position position="218"/>
    </location>
    <ligand>
        <name>chlorophyll a</name>
        <dbReference type="ChEBI" id="CHEBI:58416"/>
        <label>1</label>
    </ligand>
</feature>
<evidence type="ECO:0000256" key="4">
    <source>
        <dbReference type="ARBA" id="ARBA00022528"/>
    </source>
</evidence>
<dbReference type="InterPro" id="IPR001344">
    <property type="entry name" value="Chloro_AB-bd_pln"/>
</dbReference>
<comment type="similarity">
    <text evidence="2 17">Belongs to the light-harvesting chlorophyll a/b-binding (LHC) protein family.</text>
</comment>
<keyword evidence="3 16" id="KW-0148">Chlorophyll</keyword>
<dbReference type="GO" id="GO:0016168">
    <property type="term" value="F:chlorophyll binding"/>
    <property type="evidence" value="ECO:0007669"/>
    <property type="project" value="UniProtKB-KW"/>
</dbReference>
<feature type="binding site" evidence="16">
    <location>
        <position position="213"/>
    </location>
    <ligand>
        <name>chlorophyll a</name>
        <dbReference type="ChEBI" id="CHEBI:58416"/>
        <label>1</label>
    </ligand>
</feature>
<keyword evidence="13 17" id="KW-0157">Chromophore</keyword>
<feature type="binding site" evidence="16">
    <location>
        <position position="85"/>
    </location>
    <ligand>
        <name>chlorophyll a</name>
        <dbReference type="ChEBI" id="CHEBI:58416"/>
        <label>1</label>
    </ligand>
</feature>
<evidence type="ECO:0000256" key="15">
    <source>
        <dbReference type="ARBA" id="ARBA00023136"/>
    </source>
</evidence>
<keyword evidence="9" id="KW-0479">Metal-binding</keyword>
<evidence type="ECO:0000256" key="6">
    <source>
        <dbReference type="ARBA" id="ARBA00022553"/>
    </source>
</evidence>